<evidence type="ECO:0000313" key="2">
    <source>
        <dbReference type="Proteomes" id="UP000502196"/>
    </source>
</evidence>
<organism evidence="1 2">
    <name type="scientific">Kyrpidia spormannii</name>
    <dbReference type="NCBI Taxonomy" id="2055160"/>
    <lineage>
        <taxon>Bacteria</taxon>
        <taxon>Bacillati</taxon>
        <taxon>Bacillota</taxon>
        <taxon>Bacilli</taxon>
        <taxon>Bacillales</taxon>
        <taxon>Alicyclobacillaceae</taxon>
        <taxon>Kyrpidia</taxon>
    </lineage>
</organism>
<protein>
    <submittedName>
        <fullName evidence="1">Uncharacterized protein</fullName>
    </submittedName>
</protein>
<evidence type="ECO:0000313" key="1">
    <source>
        <dbReference type="EMBL" id="CAB3396230.1"/>
    </source>
</evidence>
<reference evidence="1 2" key="1">
    <citation type="submission" date="2020-04" db="EMBL/GenBank/DDBJ databases">
        <authorList>
            <person name="Hogendoorn C."/>
        </authorList>
    </citation>
    <scope>NUCLEOTIDE SEQUENCE [LARGE SCALE GENOMIC DNA]</scope>
    <source>
        <strain evidence="1">COOX1</strain>
    </source>
</reference>
<sequence>MSNNGITGGSRFAVVCPITRHKRATHSRSSWLRIDDEQPQIVHRGLFQAGDMEMQGVVKDRGSGERSGAACGIEWGVAGGRRWVVEN</sequence>
<dbReference type="AlphaFoldDB" id="A0A6F9EI27"/>
<accession>A0A6F9EI27</accession>
<gene>
    <name evidence="1" type="ORF">COOX1_3476</name>
</gene>
<dbReference type="Proteomes" id="UP000502196">
    <property type="component" value="Chromosome"/>
</dbReference>
<name>A0A6F9EI27_9BACL</name>
<proteinExistence type="predicted"/>
<dbReference type="EMBL" id="LR792683">
    <property type="protein sequence ID" value="CAB3396230.1"/>
    <property type="molecule type" value="Genomic_DNA"/>
</dbReference>